<dbReference type="Gene3D" id="3.40.50.300">
    <property type="entry name" value="P-loop containing nucleotide triphosphate hydrolases"/>
    <property type="match status" value="1"/>
</dbReference>
<dbReference type="InterPro" id="IPR001895">
    <property type="entry name" value="RASGEF_cat_dom"/>
</dbReference>
<dbReference type="Gene3D" id="1.20.870.10">
    <property type="entry name" value="Son of sevenless (SoS) protein Chain: S domain 1"/>
    <property type="match status" value="1"/>
</dbReference>
<dbReference type="GO" id="GO:0005886">
    <property type="term" value="C:plasma membrane"/>
    <property type="evidence" value="ECO:0007669"/>
    <property type="project" value="TreeGrafter"/>
</dbReference>
<dbReference type="OMA" id="SCFAQMR"/>
<dbReference type="STRING" id="670483.S7QN09"/>
<dbReference type="Gene3D" id="1.10.840.10">
    <property type="entry name" value="Ras guanine-nucleotide exchange factors catalytic domain"/>
    <property type="match status" value="1"/>
</dbReference>
<dbReference type="Pfam" id="PF00618">
    <property type="entry name" value="RasGEF_N"/>
    <property type="match status" value="1"/>
</dbReference>
<dbReference type="InterPro" id="IPR000651">
    <property type="entry name" value="Ras-like_Gua-exchang_fac_N"/>
</dbReference>
<dbReference type="KEGG" id="gtr:GLOTRDRAFT_68765"/>
<feature type="region of interest" description="Disordered" evidence="3">
    <location>
        <begin position="235"/>
        <end position="261"/>
    </location>
</feature>
<dbReference type="SUPFAM" id="SSF52540">
    <property type="entry name" value="P-loop containing nucleoside triphosphate hydrolases"/>
    <property type="match status" value="1"/>
</dbReference>
<accession>S7QN09</accession>
<dbReference type="InterPro" id="IPR008937">
    <property type="entry name" value="Ras-like_GEF"/>
</dbReference>
<organism evidence="6 7">
    <name type="scientific">Gloeophyllum trabeum (strain ATCC 11539 / FP-39264 / Madison 617)</name>
    <name type="common">Brown rot fungus</name>
    <dbReference type="NCBI Taxonomy" id="670483"/>
    <lineage>
        <taxon>Eukaryota</taxon>
        <taxon>Fungi</taxon>
        <taxon>Dikarya</taxon>
        <taxon>Basidiomycota</taxon>
        <taxon>Agaricomycotina</taxon>
        <taxon>Agaricomycetes</taxon>
        <taxon>Gloeophyllales</taxon>
        <taxon>Gloeophyllaceae</taxon>
        <taxon>Gloeophyllum</taxon>
    </lineage>
</organism>
<feature type="domain" description="Ras-GEF" evidence="4">
    <location>
        <begin position="496"/>
        <end position="726"/>
    </location>
</feature>
<evidence type="ECO:0000256" key="2">
    <source>
        <dbReference type="PROSITE-ProRule" id="PRU00168"/>
    </source>
</evidence>
<dbReference type="PROSITE" id="PS50009">
    <property type="entry name" value="RASGEF_CAT"/>
    <property type="match status" value="1"/>
</dbReference>
<feature type="region of interest" description="Disordered" evidence="3">
    <location>
        <begin position="125"/>
        <end position="221"/>
    </location>
</feature>
<dbReference type="SUPFAM" id="SSF48366">
    <property type="entry name" value="Ras GEF"/>
    <property type="match status" value="1"/>
</dbReference>
<evidence type="ECO:0000313" key="6">
    <source>
        <dbReference type="EMBL" id="EPQ60802.1"/>
    </source>
</evidence>
<dbReference type="GO" id="GO:0005525">
    <property type="term" value="F:GTP binding"/>
    <property type="evidence" value="ECO:0007669"/>
    <property type="project" value="InterPro"/>
</dbReference>
<dbReference type="InterPro" id="IPR027417">
    <property type="entry name" value="P-loop_NTPase"/>
</dbReference>
<evidence type="ECO:0000259" key="4">
    <source>
        <dbReference type="PROSITE" id="PS50009"/>
    </source>
</evidence>
<keyword evidence="7" id="KW-1185">Reference proteome</keyword>
<sequence>MEVDVPARSLDHVSNTDCPIWPGGAPDIQGVLICYDCSDEQSFQPIESLLREYRELKLPMVVVACKSDMERRVSARKGHALASSFDTGIVEVSAADEAGKEKMQRCFDWLLRAIFKDKRMSRFDLGGTYRNPASPDVLETPTFWEPPRSSNATPTPGSVAAPHMVLSTAGPQKLPRSTLSSHSPARQSPRSHTRVCSTSDLHAEEERKGIGARDKDVEDSSNRDVLEFQANMATAGAGGPAQEGPSDIGESAESLPDNRERDAPVPWATLEQLLDKLLFLAVSGDDPTFITHFLLTYRRFATPRGILLAMQKRMIQLSQTSADPMFASFAQMRICHLLERWIREYPGDFAVKGTQGAFNAVLNSILGKTYLLHYGSDFLPFRDALPTLVDRDAAWALKTNDFIEISDDSSSSHHGDDEVETEIRATSRIESASIDSFRGQAPPRERRPSLPLTAKALVAQTSSPSVNSNETDPSEMSHKQLLKELLKMVHEVNNLESAQIAQEITRMEARLFLAIKPRHWLQHVLVPGRKEPDIDPIARFSQVSSHLADWVVSLILCHDKPKARAKQIDKFVDVASHLRRMNNYSALRAFVAGINNSTFPGDETMCLFKEKSAQNHKLLQSYDVLLQSIRSHRAYRMALRNTKGPCIPALEVHISDLIRTQEGNPDFKPDDGTKIHWGKYNLMGKFISTITQCQDQCRNSTDYDFPERPNVADLILRDCIMGEEMQQARLASVSDVGGGQDDNYGAPAAKPTSRDYAQSTKDPTLIKKIFFW</sequence>
<feature type="region of interest" description="Disordered" evidence="3">
    <location>
        <begin position="406"/>
        <end position="425"/>
    </location>
</feature>
<dbReference type="CDD" id="cd06224">
    <property type="entry name" value="REM"/>
    <property type="match status" value="1"/>
</dbReference>
<dbReference type="Proteomes" id="UP000030669">
    <property type="component" value="Unassembled WGS sequence"/>
</dbReference>
<dbReference type="PANTHER" id="PTHR23113:SF348">
    <property type="entry name" value="GUANYL-NUCLEOTIDE EXCHANGE FACTOR RASGEF, PUTATIVE (AFU_ORTHOLOGUE AFUA_1G04700)-RELATED"/>
    <property type="match status" value="1"/>
</dbReference>
<dbReference type="Pfam" id="PF00071">
    <property type="entry name" value="Ras"/>
    <property type="match status" value="1"/>
</dbReference>
<feature type="compositionally biased region" description="Basic and acidic residues" evidence="3">
    <location>
        <begin position="410"/>
        <end position="425"/>
    </location>
</feature>
<dbReference type="InterPro" id="IPR023578">
    <property type="entry name" value="Ras_GEF_dom_sf"/>
</dbReference>
<reference evidence="6 7" key="1">
    <citation type="journal article" date="2012" name="Science">
        <title>The Paleozoic origin of enzymatic lignin decomposition reconstructed from 31 fungal genomes.</title>
        <authorList>
            <person name="Floudas D."/>
            <person name="Binder M."/>
            <person name="Riley R."/>
            <person name="Barry K."/>
            <person name="Blanchette R.A."/>
            <person name="Henrissat B."/>
            <person name="Martinez A.T."/>
            <person name="Otillar R."/>
            <person name="Spatafora J.W."/>
            <person name="Yadav J.S."/>
            <person name="Aerts A."/>
            <person name="Benoit I."/>
            <person name="Boyd A."/>
            <person name="Carlson A."/>
            <person name="Copeland A."/>
            <person name="Coutinho P.M."/>
            <person name="de Vries R.P."/>
            <person name="Ferreira P."/>
            <person name="Findley K."/>
            <person name="Foster B."/>
            <person name="Gaskell J."/>
            <person name="Glotzer D."/>
            <person name="Gorecki P."/>
            <person name="Heitman J."/>
            <person name="Hesse C."/>
            <person name="Hori C."/>
            <person name="Igarashi K."/>
            <person name="Jurgens J.A."/>
            <person name="Kallen N."/>
            <person name="Kersten P."/>
            <person name="Kohler A."/>
            <person name="Kuees U."/>
            <person name="Kumar T.K.A."/>
            <person name="Kuo A."/>
            <person name="LaButti K."/>
            <person name="Larrondo L.F."/>
            <person name="Lindquist E."/>
            <person name="Ling A."/>
            <person name="Lombard V."/>
            <person name="Lucas S."/>
            <person name="Lundell T."/>
            <person name="Martin R."/>
            <person name="McLaughlin D.J."/>
            <person name="Morgenstern I."/>
            <person name="Morin E."/>
            <person name="Murat C."/>
            <person name="Nagy L.G."/>
            <person name="Nolan M."/>
            <person name="Ohm R.A."/>
            <person name="Patyshakuliyeva A."/>
            <person name="Rokas A."/>
            <person name="Ruiz-Duenas F.J."/>
            <person name="Sabat G."/>
            <person name="Salamov A."/>
            <person name="Samejima M."/>
            <person name="Schmutz J."/>
            <person name="Slot J.C."/>
            <person name="St John F."/>
            <person name="Stenlid J."/>
            <person name="Sun H."/>
            <person name="Sun S."/>
            <person name="Syed K."/>
            <person name="Tsang A."/>
            <person name="Wiebenga A."/>
            <person name="Young D."/>
            <person name="Pisabarro A."/>
            <person name="Eastwood D.C."/>
            <person name="Martin F."/>
            <person name="Cullen D."/>
            <person name="Grigoriev I.V."/>
            <person name="Hibbett D.S."/>
        </authorList>
    </citation>
    <scope>NUCLEOTIDE SEQUENCE [LARGE SCALE GENOMIC DNA]</scope>
    <source>
        <strain evidence="6 7">ATCC 11539</strain>
    </source>
</reference>
<proteinExistence type="predicted"/>
<feature type="region of interest" description="Disordered" evidence="3">
    <location>
        <begin position="733"/>
        <end position="759"/>
    </location>
</feature>
<dbReference type="GO" id="GO:0007265">
    <property type="term" value="P:Ras protein signal transduction"/>
    <property type="evidence" value="ECO:0007669"/>
    <property type="project" value="TreeGrafter"/>
</dbReference>
<feature type="domain" description="N-terminal Ras-GEF" evidence="5">
    <location>
        <begin position="261"/>
        <end position="386"/>
    </location>
</feature>
<evidence type="ECO:0000259" key="5">
    <source>
        <dbReference type="PROSITE" id="PS50212"/>
    </source>
</evidence>
<dbReference type="GO" id="GO:0005085">
    <property type="term" value="F:guanyl-nucleotide exchange factor activity"/>
    <property type="evidence" value="ECO:0007669"/>
    <property type="project" value="UniProtKB-KW"/>
</dbReference>
<dbReference type="GO" id="GO:0003924">
    <property type="term" value="F:GTPase activity"/>
    <property type="evidence" value="ECO:0007669"/>
    <property type="project" value="InterPro"/>
</dbReference>
<keyword evidence="1 2" id="KW-0344">Guanine-nucleotide releasing factor</keyword>
<dbReference type="Pfam" id="PF00617">
    <property type="entry name" value="RasGEF"/>
    <property type="match status" value="1"/>
</dbReference>
<dbReference type="RefSeq" id="XP_007861123.1">
    <property type="nucleotide sequence ID" value="XM_007862932.1"/>
</dbReference>
<dbReference type="PANTHER" id="PTHR23113">
    <property type="entry name" value="GUANINE NUCLEOTIDE EXCHANGE FACTOR"/>
    <property type="match status" value="1"/>
</dbReference>
<dbReference type="HOGENOM" id="CLU_005431_1_0_1"/>
<evidence type="ECO:0000256" key="3">
    <source>
        <dbReference type="SAM" id="MobiDB-lite"/>
    </source>
</evidence>
<dbReference type="eggNOG" id="KOG3417">
    <property type="taxonomic scope" value="Eukaryota"/>
</dbReference>
<dbReference type="GeneID" id="19307920"/>
<dbReference type="AlphaFoldDB" id="S7QN09"/>
<gene>
    <name evidence="6" type="ORF">GLOTRDRAFT_68765</name>
</gene>
<dbReference type="InterPro" id="IPR001806">
    <property type="entry name" value="Small_GTPase"/>
</dbReference>
<dbReference type="SMART" id="SM00147">
    <property type="entry name" value="RasGEF"/>
    <property type="match status" value="1"/>
</dbReference>
<feature type="compositionally biased region" description="Polar residues" evidence="3">
    <location>
        <begin position="175"/>
        <end position="200"/>
    </location>
</feature>
<dbReference type="InterPro" id="IPR036964">
    <property type="entry name" value="RASGEF_cat_dom_sf"/>
</dbReference>
<dbReference type="OrthoDB" id="28357at2759"/>
<name>S7QN09_GLOTA</name>
<dbReference type="EMBL" id="KB469296">
    <property type="protein sequence ID" value="EPQ60802.1"/>
    <property type="molecule type" value="Genomic_DNA"/>
</dbReference>
<evidence type="ECO:0000256" key="1">
    <source>
        <dbReference type="ARBA" id="ARBA00022658"/>
    </source>
</evidence>
<evidence type="ECO:0000313" key="7">
    <source>
        <dbReference type="Proteomes" id="UP000030669"/>
    </source>
</evidence>
<protein>
    <submittedName>
        <fullName evidence="6">Ras GEF</fullName>
    </submittedName>
</protein>
<feature type="compositionally biased region" description="Basic and acidic residues" evidence="3">
    <location>
        <begin position="201"/>
        <end position="221"/>
    </location>
</feature>
<dbReference type="PROSITE" id="PS50212">
    <property type="entry name" value="RASGEF_NTER"/>
    <property type="match status" value="1"/>
</dbReference>